<dbReference type="Proteomes" id="UP000287022">
    <property type="component" value="Unassembled WGS sequence"/>
</dbReference>
<name>A0A432Z4B0_9GAMM</name>
<dbReference type="RefSeq" id="WP_026860997.1">
    <property type="nucleotide sequence ID" value="NZ_PIQE01000002.1"/>
</dbReference>
<feature type="signal peptide" evidence="1">
    <location>
        <begin position="1"/>
        <end position="24"/>
    </location>
</feature>
<feature type="chain" id="PRO_5019421677" evidence="1">
    <location>
        <begin position="25"/>
        <end position="333"/>
    </location>
</feature>
<gene>
    <name evidence="2" type="ORF">CWI80_09250</name>
</gene>
<comment type="caution">
    <text evidence="2">The sequence shown here is derived from an EMBL/GenBank/DDBJ whole genome shotgun (WGS) entry which is preliminary data.</text>
</comment>
<proteinExistence type="predicted"/>
<keyword evidence="1" id="KW-0732">Signal</keyword>
<sequence>MKAKLLPLAIMAALGTSMSAPLLAQEKALVIEGYLDEGTYFDFVGFDESNLGDAARFRATFIYDPSFMTYIADAGEGEAEFNNQGLQTVEEMRFEFFDAMGAPIMGPGLPIVLNPDQQDAYDEYVDFDFLQMIGGGRGEIDTDYDIETCGQFECTYLWTDFDIWSAGEFEQGEGGGMPLPVHNDTGSALEPITYMGTANHYAEFFMEEYSDNGEFEMGPERAIDMWGAVADTVYHDACPFSNEQETVTFGEYDTGVENYTDATGCTVMDHYQMCWEQQQSSSSFLSYSGPSYCERQVAYTLYGDGVIDYNEVRALRNYLTMFYRSGGWMWGPI</sequence>
<evidence type="ECO:0000313" key="2">
    <source>
        <dbReference type="EMBL" id="RUO72717.1"/>
    </source>
</evidence>
<organism evidence="2 3">
    <name type="scientific">Pseudidiomarina sediminum</name>
    <dbReference type="NCBI Taxonomy" id="431675"/>
    <lineage>
        <taxon>Bacteria</taxon>
        <taxon>Pseudomonadati</taxon>
        <taxon>Pseudomonadota</taxon>
        <taxon>Gammaproteobacteria</taxon>
        <taxon>Alteromonadales</taxon>
        <taxon>Idiomarinaceae</taxon>
        <taxon>Pseudidiomarina</taxon>
    </lineage>
</organism>
<dbReference type="AlphaFoldDB" id="A0A432Z4B0"/>
<dbReference type="STRING" id="1122124.GCA_000423165_02310"/>
<protein>
    <submittedName>
        <fullName evidence="2">Uncharacterized protein</fullName>
    </submittedName>
</protein>
<accession>A0A432Z4B0</accession>
<evidence type="ECO:0000313" key="3">
    <source>
        <dbReference type="Proteomes" id="UP000287022"/>
    </source>
</evidence>
<dbReference type="EMBL" id="PIQE01000002">
    <property type="protein sequence ID" value="RUO72717.1"/>
    <property type="molecule type" value="Genomic_DNA"/>
</dbReference>
<reference evidence="3" key="1">
    <citation type="journal article" date="2018" name="Front. Microbiol.">
        <title>Genome-Based Analysis Reveals the Taxonomy and Diversity of the Family Idiomarinaceae.</title>
        <authorList>
            <person name="Liu Y."/>
            <person name="Lai Q."/>
            <person name="Shao Z."/>
        </authorList>
    </citation>
    <scope>NUCLEOTIDE SEQUENCE [LARGE SCALE GENOMIC DNA]</scope>
    <source>
        <strain evidence="3">c121</strain>
    </source>
</reference>
<keyword evidence="3" id="KW-1185">Reference proteome</keyword>
<evidence type="ECO:0000256" key="1">
    <source>
        <dbReference type="SAM" id="SignalP"/>
    </source>
</evidence>